<dbReference type="GO" id="GO:0004084">
    <property type="term" value="F:branched-chain-amino-acid transaminase activity"/>
    <property type="evidence" value="ECO:0007669"/>
    <property type="project" value="InterPro"/>
</dbReference>
<dbReference type="Proteomes" id="UP000264006">
    <property type="component" value="Chromosome"/>
</dbReference>
<dbReference type="KEGG" id="euz:DVS28_a2344"/>
<evidence type="ECO:0000256" key="2">
    <source>
        <dbReference type="ARBA" id="ARBA00009320"/>
    </source>
</evidence>
<dbReference type="InterPro" id="IPR001544">
    <property type="entry name" value="Aminotrans_IV"/>
</dbReference>
<sequence length="331" mass="35233">MATSFGSAFAKVMAMATFTDGAFDEPVLGPVEPLQLSPAAHVLHYGSACFEGMKAHKGADGTVRIFRLDAHVARMQRSCRALYLPVPDADVLSGMITDVVRANLEEVPDPPGALYLRPAMIGTEPNIGAAARASNQGMLYVLASPVGDYFDSSKTLVLGVETDLPRTTPQFGEVKTGANYAMALGVTRRYAAEHGTDQVLFAPNGEVQETGAANFMMIDDRTIITRALDSSFLHGITRDSVLTLAKEHGFDVEERTITVEEMTSRIDTAECALSGTAAVLAPVGALVVDGERLTVRDGQPGPRTTELRTALTAIQRAEAADTFGWTTPVTA</sequence>
<feature type="modified residue" description="N6-(pyridoxal phosphate)lysine" evidence="6">
    <location>
        <position position="175"/>
    </location>
</feature>
<evidence type="ECO:0000256" key="3">
    <source>
        <dbReference type="ARBA" id="ARBA00022576"/>
    </source>
</evidence>
<dbReference type="Gene3D" id="3.20.10.10">
    <property type="entry name" value="D-amino Acid Aminotransferase, subunit A, domain 2"/>
    <property type="match status" value="1"/>
</dbReference>
<comment type="cofactor">
    <cofactor evidence="1">
        <name>pyridoxal 5'-phosphate</name>
        <dbReference type="ChEBI" id="CHEBI:597326"/>
    </cofactor>
</comment>
<dbReference type="Pfam" id="PF01063">
    <property type="entry name" value="Aminotran_4"/>
    <property type="match status" value="1"/>
</dbReference>
<proteinExistence type="inferred from homology"/>
<dbReference type="InterPro" id="IPR005786">
    <property type="entry name" value="B_amino_transII"/>
</dbReference>
<dbReference type="NCBIfam" id="NF009897">
    <property type="entry name" value="PRK13357.1"/>
    <property type="match status" value="1"/>
</dbReference>
<gene>
    <name evidence="7" type="ORF">DVS28_a2344</name>
</gene>
<name>A0A346XXS9_9ACTN</name>
<dbReference type="NCBIfam" id="TIGR01123">
    <property type="entry name" value="ilvE_II"/>
    <property type="match status" value="1"/>
</dbReference>
<dbReference type="Gene3D" id="3.30.470.10">
    <property type="match status" value="1"/>
</dbReference>
<dbReference type="PIRSF" id="PIRSF006468">
    <property type="entry name" value="BCAT1"/>
    <property type="match status" value="1"/>
</dbReference>
<evidence type="ECO:0000313" key="7">
    <source>
        <dbReference type="EMBL" id="AXV07026.1"/>
    </source>
</evidence>
<evidence type="ECO:0000256" key="6">
    <source>
        <dbReference type="PIRSR" id="PIRSR006468-1"/>
    </source>
</evidence>
<dbReference type="InterPro" id="IPR043131">
    <property type="entry name" value="BCAT-like_N"/>
</dbReference>
<keyword evidence="5" id="KW-0663">Pyridoxal phosphate</keyword>
<accession>A0A346XXS9</accession>
<dbReference type="PANTHER" id="PTHR42825:SF2">
    <property type="entry name" value="BRANCHED-CHAIN-AMINO-ACID AMINOTRANSFERASE 3, CHLOROPLASTIC-RELATED"/>
    <property type="match status" value="1"/>
</dbReference>
<keyword evidence="4 7" id="KW-0808">Transferase</keyword>
<evidence type="ECO:0000256" key="5">
    <source>
        <dbReference type="ARBA" id="ARBA00022898"/>
    </source>
</evidence>
<dbReference type="InterPro" id="IPR036038">
    <property type="entry name" value="Aminotransferase-like"/>
</dbReference>
<dbReference type="AlphaFoldDB" id="A0A346XXS9"/>
<evidence type="ECO:0000256" key="1">
    <source>
        <dbReference type="ARBA" id="ARBA00001933"/>
    </source>
</evidence>
<protein>
    <submittedName>
        <fullName evidence="7">Branched-chain amino acid aminotransferase</fullName>
    </submittedName>
</protein>
<organism evidence="7 8">
    <name type="scientific">Euzebya pacifica</name>
    <dbReference type="NCBI Taxonomy" id="1608957"/>
    <lineage>
        <taxon>Bacteria</taxon>
        <taxon>Bacillati</taxon>
        <taxon>Actinomycetota</taxon>
        <taxon>Nitriliruptoria</taxon>
        <taxon>Euzebyales</taxon>
    </lineage>
</organism>
<dbReference type="InterPro" id="IPR043132">
    <property type="entry name" value="BCAT-like_C"/>
</dbReference>
<comment type="similarity">
    <text evidence="2">Belongs to the class-IV pyridoxal-phosphate-dependent aminotransferase family.</text>
</comment>
<evidence type="ECO:0000256" key="4">
    <source>
        <dbReference type="ARBA" id="ARBA00022679"/>
    </source>
</evidence>
<dbReference type="SUPFAM" id="SSF56752">
    <property type="entry name" value="D-aminoacid aminotransferase-like PLP-dependent enzymes"/>
    <property type="match status" value="1"/>
</dbReference>
<evidence type="ECO:0000313" key="8">
    <source>
        <dbReference type="Proteomes" id="UP000264006"/>
    </source>
</evidence>
<dbReference type="PANTHER" id="PTHR42825">
    <property type="entry name" value="AMINO ACID AMINOTRANSFERASE"/>
    <property type="match status" value="1"/>
</dbReference>
<keyword evidence="8" id="KW-1185">Reference proteome</keyword>
<keyword evidence="3 7" id="KW-0032">Aminotransferase</keyword>
<dbReference type="EMBL" id="CP031165">
    <property type="protein sequence ID" value="AXV07026.1"/>
    <property type="molecule type" value="Genomic_DNA"/>
</dbReference>
<dbReference type="GO" id="GO:0009081">
    <property type="term" value="P:branched-chain amino acid metabolic process"/>
    <property type="evidence" value="ECO:0007669"/>
    <property type="project" value="InterPro"/>
</dbReference>
<reference evidence="7 8" key="1">
    <citation type="submission" date="2018-09" db="EMBL/GenBank/DDBJ databases">
        <title>Complete genome sequence of Euzebya sp. DY32-46 isolated from seawater of Pacific Ocean.</title>
        <authorList>
            <person name="Xu L."/>
            <person name="Wu Y.-H."/>
            <person name="Xu X.-W."/>
        </authorList>
    </citation>
    <scope>NUCLEOTIDE SEQUENCE [LARGE SCALE GENOMIC DNA]</scope>
    <source>
        <strain evidence="7 8">DY32-46</strain>
    </source>
</reference>